<evidence type="ECO:0000313" key="2">
    <source>
        <dbReference type="EMBL" id="KAF2008389.1"/>
    </source>
</evidence>
<accession>A0A6A5X617</accession>
<proteinExistence type="predicted"/>
<keyword evidence="1" id="KW-0732">Signal</keyword>
<dbReference type="RefSeq" id="XP_033376728.1">
    <property type="nucleotide sequence ID" value="XM_033532569.1"/>
</dbReference>
<evidence type="ECO:0000313" key="3">
    <source>
        <dbReference type="Proteomes" id="UP000799778"/>
    </source>
</evidence>
<organism evidence="2 3">
    <name type="scientific">Aaosphaeria arxii CBS 175.79</name>
    <dbReference type="NCBI Taxonomy" id="1450172"/>
    <lineage>
        <taxon>Eukaryota</taxon>
        <taxon>Fungi</taxon>
        <taxon>Dikarya</taxon>
        <taxon>Ascomycota</taxon>
        <taxon>Pezizomycotina</taxon>
        <taxon>Dothideomycetes</taxon>
        <taxon>Pleosporomycetidae</taxon>
        <taxon>Pleosporales</taxon>
        <taxon>Pleosporales incertae sedis</taxon>
        <taxon>Aaosphaeria</taxon>
    </lineage>
</organism>
<sequence>MHTPSLALTLSILTHTVLAGWDSKLCNGSGGCLGLTWFPGTDYKCPDGVTFTAQQLAGDLLALDNGHYEATTPEQFPTKCVRGTKPGPNDKLVVHTGEYGQLYYAFISEVCREEKPTADCYNQNPNPSSSTLCQITTKDGSGNCEQA</sequence>
<dbReference type="EMBL" id="ML978084">
    <property type="protein sequence ID" value="KAF2008389.1"/>
    <property type="molecule type" value="Genomic_DNA"/>
</dbReference>
<dbReference type="OrthoDB" id="3793724at2759"/>
<dbReference type="Proteomes" id="UP000799778">
    <property type="component" value="Unassembled WGS sequence"/>
</dbReference>
<evidence type="ECO:0000256" key="1">
    <source>
        <dbReference type="SAM" id="SignalP"/>
    </source>
</evidence>
<keyword evidence="3" id="KW-1185">Reference proteome</keyword>
<reference evidence="2" key="1">
    <citation type="journal article" date="2020" name="Stud. Mycol.">
        <title>101 Dothideomycetes genomes: a test case for predicting lifestyles and emergence of pathogens.</title>
        <authorList>
            <person name="Haridas S."/>
            <person name="Albert R."/>
            <person name="Binder M."/>
            <person name="Bloem J."/>
            <person name="Labutti K."/>
            <person name="Salamov A."/>
            <person name="Andreopoulos B."/>
            <person name="Baker S."/>
            <person name="Barry K."/>
            <person name="Bills G."/>
            <person name="Bluhm B."/>
            <person name="Cannon C."/>
            <person name="Castanera R."/>
            <person name="Culley D."/>
            <person name="Daum C."/>
            <person name="Ezra D."/>
            <person name="Gonzalez J."/>
            <person name="Henrissat B."/>
            <person name="Kuo A."/>
            <person name="Liang C."/>
            <person name="Lipzen A."/>
            <person name="Lutzoni F."/>
            <person name="Magnuson J."/>
            <person name="Mondo S."/>
            <person name="Nolan M."/>
            <person name="Ohm R."/>
            <person name="Pangilinan J."/>
            <person name="Park H.-J."/>
            <person name="Ramirez L."/>
            <person name="Alfaro M."/>
            <person name="Sun H."/>
            <person name="Tritt A."/>
            <person name="Yoshinaga Y."/>
            <person name="Zwiers L.-H."/>
            <person name="Turgeon B."/>
            <person name="Goodwin S."/>
            <person name="Spatafora J."/>
            <person name="Crous P."/>
            <person name="Grigoriev I."/>
        </authorList>
    </citation>
    <scope>NUCLEOTIDE SEQUENCE</scope>
    <source>
        <strain evidence="2">CBS 175.79</strain>
    </source>
</reference>
<gene>
    <name evidence="2" type="ORF">BU24DRAFT_468987</name>
</gene>
<feature type="chain" id="PRO_5025669784" evidence="1">
    <location>
        <begin position="20"/>
        <end position="147"/>
    </location>
</feature>
<dbReference type="AlphaFoldDB" id="A0A6A5X617"/>
<feature type="signal peptide" evidence="1">
    <location>
        <begin position="1"/>
        <end position="19"/>
    </location>
</feature>
<protein>
    <submittedName>
        <fullName evidence="2">Uncharacterized protein</fullName>
    </submittedName>
</protein>
<name>A0A6A5X617_9PLEO</name>
<dbReference type="GeneID" id="54289966"/>